<name>A0ABT3HT41_9FLAO</name>
<sequence>MKNRLSIVCRLSIALVMVFSSSFSYGQEIINNSQTEIVKLPAEKIVRYFNNFNDHHLTDHSLNKTKIESVTKSNNSTTFYLSENKIYESAVIVTNLNAYQKAVKEKSVKANILMLFKGEYNAEVLKHPIKPIINNSFSKNGILKWKITVEGSEENSAKLTFTFDSLDKINKQKFITQFSKGIDNLFNYTIQKIFVTENFKRDILNYLAKSSKADATDVQPTKGN</sequence>
<dbReference type="EMBL" id="JAPDHW010000001">
    <property type="protein sequence ID" value="MCW3166962.1"/>
    <property type="molecule type" value="Genomic_DNA"/>
</dbReference>
<evidence type="ECO:0000256" key="1">
    <source>
        <dbReference type="SAM" id="SignalP"/>
    </source>
</evidence>
<accession>A0ABT3HT41</accession>
<comment type="caution">
    <text evidence="2">The sequence shown here is derived from an EMBL/GenBank/DDBJ whole genome shotgun (WGS) entry which is preliminary data.</text>
</comment>
<feature type="chain" id="PRO_5046901091" evidence="1">
    <location>
        <begin position="27"/>
        <end position="224"/>
    </location>
</feature>
<dbReference type="Proteomes" id="UP001163731">
    <property type="component" value="Unassembled WGS sequence"/>
</dbReference>
<evidence type="ECO:0000313" key="2">
    <source>
        <dbReference type="EMBL" id="MCW3166962.1"/>
    </source>
</evidence>
<protein>
    <submittedName>
        <fullName evidence="2">Uncharacterized protein</fullName>
    </submittedName>
</protein>
<evidence type="ECO:0000313" key="3">
    <source>
        <dbReference type="Proteomes" id="UP001163731"/>
    </source>
</evidence>
<organism evidence="2 3">
    <name type="scientific">Chryseobacterium kimseyorum</name>
    <dbReference type="NCBI Taxonomy" id="2984028"/>
    <lineage>
        <taxon>Bacteria</taxon>
        <taxon>Pseudomonadati</taxon>
        <taxon>Bacteroidota</taxon>
        <taxon>Flavobacteriia</taxon>
        <taxon>Flavobacteriales</taxon>
        <taxon>Weeksellaceae</taxon>
        <taxon>Chryseobacterium group</taxon>
        <taxon>Chryseobacterium</taxon>
    </lineage>
</organism>
<gene>
    <name evidence="2" type="ORF">OMO38_00340</name>
</gene>
<proteinExistence type="predicted"/>
<feature type="signal peptide" evidence="1">
    <location>
        <begin position="1"/>
        <end position="26"/>
    </location>
</feature>
<dbReference type="RefSeq" id="WP_264748259.1">
    <property type="nucleotide sequence ID" value="NZ_JAPDHW010000001.1"/>
</dbReference>
<keyword evidence="1" id="KW-0732">Signal</keyword>
<reference evidence="2" key="1">
    <citation type="submission" date="2022-10" db="EMBL/GenBank/DDBJ databases">
        <title>Chryseobacterium babae sp. nov. isolated from the gut of the beetle Oryctes rhinoceros, and Chryseobacterium kimseyorum sp. nov., isolated from a stick insect rearing cage.</title>
        <authorList>
            <person name="Shelomi M."/>
            <person name="Han C.-J."/>
            <person name="Chen W.-M."/>
            <person name="Chen H.-K."/>
            <person name="Liaw S.-J."/>
            <person name="Muhle E."/>
            <person name="Clermont D."/>
        </authorList>
    </citation>
    <scope>NUCLEOTIDE SEQUENCE</scope>
    <source>
        <strain evidence="2">09-1422</strain>
    </source>
</reference>
<keyword evidence="3" id="KW-1185">Reference proteome</keyword>